<dbReference type="EMBL" id="FNDK01000023">
    <property type="protein sequence ID" value="SDI16439.1"/>
    <property type="molecule type" value="Genomic_DNA"/>
</dbReference>
<dbReference type="STRING" id="568899.SAMN05192534_12383"/>
<dbReference type="Proteomes" id="UP000199163">
    <property type="component" value="Unassembled WGS sequence"/>
</dbReference>
<accession>A0A1G8IBT6</accession>
<keyword evidence="4" id="KW-1185">Reference proteome</keyword>
<keyword evidence="2" id="KW-0812">Transmembrane</keyword>
<gene>
    <name evidence="3" type="ORF">SAMN05192534_12383</name>
</gene>
<keyword evidence="2" id="KW-0472">Membrane</keyword>
<evidence type="ECO:0008006" key="5">
    <source>
        <dbReference type="Google" id="ProtNLM"/>
    </source>
</evidence>
<evidence type="ECO:0000256" key="1">
    <source>
        <dbReference type="SAM" id="Coils"/>
    </source>
</evidence>
<evidence type="ECO:0000313" key="3">
    <source>
        <dbReference type="EMBL" id="SDI16439.1"/>
    </source>
</evidence>
<evidence type="ECO:0000313" key="4">
    <source>
        <dbReference type="Proteomes" id="UP000199163"/>
    </source>
</evidence>
<protein>
    <recommendedName>
        <fullName evidence="5">Haemolysin XhlA</fullName>
    </recommendedName>
</protein>
<reference evidence="3 4" key="1">
    <citation type="submission" date="2016-10" db="EMBL/GenBank/DDBJ databases">
        <authorList>
            <person name="de Groot N.N."/>
        </authorList>
    </citation>
    <scope>NUCLEOTIDE SEQUENCE [LARGE SCALE GENOMIC DNA]</scope>
    <source>
        <strain evidence="3 4">DSM 21632</strain>
    </source>
</reference>
<feature type="coiled-coil region" evidence="1">
    <location>
        <begin position="30"/>
        <end position="88"/>
    </location>
</feature>
<feature type="transmembrane region" description="Helical" evidence="2">
    <location>
        <begin position="101"/>
        <end position="119"/>
    </location>
</feature>
<name>A0A1G8IBT6_9BACI</name>
<proteinExistence type="predicted"/>
<keyword evidence="1" id="KW-0175">Coiled coil</keyword>
<dbReference type="AlphaFoldDB" id="A0A1G8IBT6"/>
<evidence type="ECO:0000256" key="2">
    <source>
        <dbReference type="SAM" id="Phobius"/>
    </source>
</evidence>
<keyword evidence="2" id="KW-1133">Transmembrane helix</keyword>
<organism evidence="3 4">
    <name type="scientific">Alteribacillus persepolensis</name>
    <dbReference type="NCBI Taxonomy" id="568899"/>
    <lineage>
        <taxon>Bacteria</taxon>
        <taxon>Bacillati</taxon>
        <taxon>Bacillota</taxon>
        <taxon>Bacilli</taxon>
        <taxon>Bacillales</taxon>
        <taxon>Bacillaceae</taxon>
        <taxon>Alteribacillus</taxon>
    </lineage>
</organism>
<sequence length="122" mass="14368">MSMLLHDMRGGNEMEEEGVTVGYKEIYDELRSVSQSLVRLDGRMERIEEKFETVKEANERSRKAYNLADGATKDIDELERRFISYTERQEERADREKKHKLTMAGILVTVILFVLPMVIQYY</sequence>